<proteinExistence type="predicted"/>
<dbReference type="AlphaFoldDB" id="A0A4Y2QUW7"/>
<feature type="compositionally biased region" description="Basic and acidic residues" evidence="1">
    <location>
        <begin position="74"/>
        <end position="87"/>
    </location>
</feature>
<organism evidence="2 3">
    <name type="scientific">Araneus ventricosus</name>
    <name type="common">Orbweaver spider</name>
    <name type="synonym">Epeira ventricosa</name>
    <dbReference type="NCBI Taxonomy" id="182803"/>
    <lineage>
        <taxon>Eukaryota</taxon>
        <taxon>Metazoa</taxon>
        <taxon>Ecdysozoa</taxon>
        <taxon>Arthropoda</taxon>
        <taxon>Chelicerata</taxon>
        <taxon>Arachnida</taxon>
        <taxon>Araneae</taxon>
        <taxon>Araneomorphae</taxon>
        <taxon>Entelegynae</taxon>
        <taxon>Araneoidea</taxon>
        <taxon>Araneidae</taxon>
        <taxon>Araneus</taxon>
    </lineage>
</organism>
<protein>
    <submittedName>
        <fullName evidence="2">Uncharacterized protein</fullName>
    </submittedName>
</protein>
<feature type="region of interest" description="Disordered" evidence="1">
    <location>
        <begin position="67"/>
        <end position="103"/>
    </location>
</feature>
<dbReference type="Proteomes" id="UP000499080">
    <property type="component" value="Unassembled WGS sequence"/>
</dbReference>
<evidence type="ECO:0000256" key="1">
    <source>
        <dbReference type="SAM" id="MobiDB-lite"/>
    </source>
</evidence>
<evidence type="ECO:0000313" key="3">
    <source>
        <dbReference type="Proteomes" id="UP000499080"/>
    </source>
</evidence>
<sequence length="103" mass="11726">MFTSFSSKFHVSVTNISIALINNIRVDRHRQWAVATDSSNVFSPPSSQEQQLYAQINFLRGLRLRQRGPPRGARRADRRSGIEDARSEVMGVGERNPIKRSFP</sequence>
<name>A0A4Y2QUW7_ARAVE</name>
<reference evidence="2 3" key="1">
    <citation type="journal article" date="2019" name="Sci. Rep.">
        <title>Orb-weaving spider Araneus ventricosus genome elucidates the spidroin gene catalogue.</title>
        <authorList>
            <person name="Kono N."/>
            <person name="Nakamura H."/>
            <person name="Ohtoshi R."/>
            <person name="Moran D.A.P."/>
            <person name="Shinohara A."/>
            <person name="Yoshida Y."/>
            <person name="Fujiwara M."/>
            <person name="Mori M."/>
            <person name="Tomita M."/>
            <person name="Arakawa K."/>
        </authorList>
    </citation>
    <scope>NUCLEOTIDE SEQUENCE [LARGE SCALE GENOMIC DNA]</scope>
</reference>
<evidence type="ECO:0000313" key="2">
    <source>
        <dbReference type="EMBL" id="GBN67138.1"/>
    </source>
</evidence>
<accession>A0A4Y2QUW7</accession>
<dbReference type="EMBL" id="BGPR01014888">
    <property type="protein sequence ID" value="GBN67138.1"/>
    <property type="molecule type" value="Genomic_DNA"/>
</dbReference>
<comment type="caution">
    <text evidence="2">The sequence shown here is derived from an EMBL/GenBank/DDBJ whole genome shotgun (WGS) entry which is preliminary data.</text>
</comment>
<keyword evidence="3" id="KW-1185">Reference proteome</keyword>
<gene>
    <name evidence="2" type="ORF">AVEN_37166_1</name>
</gene>